<comment type="caution">
    <text evidence="2">The sequence shown here is derived from an EMBL/GenBank/DDBJ whole genome shotgun (WGS) entry which is preliminary data.</text>
</comment>
<name>A0A8J6NYP1_9BACT</name>
<sequence>MKNKNLFRKIVTKLSPIEDLKAIILYGSFAREDYGPRSDIDLMLITNKKETIEKIQNAIISLELGRNIQPVIRTETELAETDSGLLQNLFLEGKILFLRELLDIDVSMLLNLRPFLLYTFDLVNLNQKTKAKFNRKFYPRARANYNYPGELTKLKGEKLGSGCVLIPFSEKKAAERFFKSYKVSFNARRIWK</sequence>
<dbReference type="InterPro" id="IPR041633">
    <property type="entry name" value="Polbeta"/>
</dbReference>
<dbReference type="PANTHER" id="PTHR33933:SF1">
    <property type="entry name" value="PROTEIN ADENYLYLTRANSFERASE MNTA-RELATED"/>
    <property type="match status" value="1"/>
</dbReference>
<dbReference type="EMBL" id="JACNIG010000223">
    <property type="protein sequence ID" value="MBC8432429.1"/>
    <property type="molecule type" value="Genomic_DNA"/>
</dbReference>
<evidence type="ECO:0000313" key="2">
    <source>
        <dbReference type="EMBL" id="MBC8432429.1"/>
    </source>
</evidence>
<dbReference type="CDD" id="cd05403">
    <property type="entry name" value="NT_KNTase_like"/>
    <property type="match status" value="1"/>
</dbReference>
<reference evidence="2 3" key="1">
    <citation type="submission" date="2020-08" db="EMBL/GenBank/DDBJ databases">
        <title>Bridging the membrane lipid divide: bacteria of the FCB group superphylum have the potential to synthesize archaeal ether lipids.</title>
        <authorList>
            <person name="Villanueva L."/>
            <person name="Von Meijenfeldt F.A.B."/>
            <person name="Westbye A.B."/>
            <person name="Yadav S."/>
            <person name="Hopmans E.C."/>
            <person name="Dutilh B.E."/>
            <person name="Sinninghe Damste J.S."/>
        </authorList>
    </citation>
    <scope>NUCLEOTIDE SEQUENCE [LARGE SCALE GENOMIC DNA]</scope>
    <source>
        <strain evidence="2">NIOZ-UU17</strain>
    </source>
</reference>
<gene>
    <name evidence="2" type="ORF">H8D96_10970</name>
</gene>
<organism evidence="2 3">
    <name type="scientific">Candidatus Desulfatibia vada</name>
    <dbReference type="NCBI Taxonomy" id="2841696"/>
    <lineage>
        <taxon>Bacteria</taxon>
        <taxon>Pseudomonadati</taxon>
        <taxon>Thermodesulfobacteriota</taxon>
        <taxon>Desulfobacteria</taxon>
        <taxon>Desulfobacterales</taxon>
        <taxon>Desulfobacterales incertae sedis</taxon>
        <taxon>Candidatus Desulfatibia</taxon>
    </lineage>
</organism>
<dbReference type="AlphaFoldDB" id="A0A8J6NYP1"/>
<evidence type="ECO:0000259" key="1">
    <source>
        <dbReference type="Pfam" id="PF18765"/>
    </source>
</evidence>
<dbReference type="Pfam" id="PF18765">
    <property type="entry name" value="Polbeta"/>
    <property type="match status" value="1"/>
</dbReference>
<proteinExistence type="predicted"/>
<protein>
    <submittedName>
        <fullName evidence="2">Nucleotidyltransferase domain-containing protein</fullName>
    </submittedName>
</protein>
<dbReference type="InterPro" id="IPR043519">
    <property type="entry name" value="NT_sf"/>
</dbReference>
<dbReference type="PANTHER" id="PTHR33933">
    <property type="entry name" value="NUCLEOTIDYLTRANSFERASE"/>
    <property type="match status" value="1"/>
</dbReference>
<accession>A0A8J6NYP1</accession>
<dbReference type="InterPro" id="IPR052548">
    <property type="entry name" value="Type_VII_TA_antitoxin"/>
</dbReference>
<dbReference type="SUPFAM" id="SSF81301">
    <property type="entry name" value="Nucleotidyltransferase"/>
    <property type="match status" value="1"/>
</dbReference>
<evidence type="ECO:0000313" key="3">
    <source>
        <dbReference type="Proteomes" id="UP000605201"/>
    </source>
</evidence>
<dbReference type="Proteomes" id="UP000605201">
    <property type="component" value="Unassembled WGS sequence"/>
</dbReference>
<feature type="domain" description="Polymerase beta nucleotidyltransferase" evidence="1">
    <location>
        <begin position="9"/>
        <end position="99"/>
    </location>
</feature>
<dbReference type="Gene3D" id="3.30.460.10">
    <property type="entry name" value="Beta Polymerase, domain 2"/>
    <property type="match status" value="1"/>
</dbReference>